<accession>A0A067RBV8</accession>
<dbReference type="Proteomes" id="UP000027135">
    <property type="component" value="Unassembled WGS sequence"/>
</dbReference>
<evidence type="ECO:0000256" key="1">
    <source>
        <dbReference type="SAM" id="SignalP"/>
    </source>
</evidence>
<gene>
    <name evidence="2" type="ORF">L798_08848</name>
</gene>
<evidence type="ECO:0000313" key="3">
    <source>
        <dbReference type="Proteomes" id="UP000027135"/>
    </source>
</evidence>
<feature type="chain" id="PRO_5001644955" description="Apolipophorin-3" evidence="1">
    <location>
        <begin position="19"/>
        <end position="231"/>
    </location>
</feature>
<dbReference type="EMBL" id="KK852747">
    <property type="protein sequence ID" value="KDR17282.1"/>
    <property type="molecule type" value="Genomic_DNA"/>
</dbReference>
<evidence type="ECO:0000313" key="2">
    <source>
        <dbReference type="EMBL" id="KDR17282.1"/>
    </source>
</evidence>
<keyword evidence="3" id="KW-1185">Reference proteome</keyword>
<reference evidence="2 3" key="1">
    <citation type="journal article" date="2014" name="Nat. Commun.">
        <title>Molecular traces of alternative social organization in a termite genome.</title>
        <authorList>
            <person name="Terrapon N."/>
            <person name="Li C."/>
            <person name="Robertson H.M."/>
            <person name="Ji L."/>
            <person name="Meng X."/>
            <person name="Booth W."/>
            <person name="Chen Z."/>
            <person name="Childers C.P."/>
            <person name="Glastad K.M."/>
            <person name="Gokhale K."/>
            <person name="Gowin J."/>
            <person name="Gronenberg W."/>
            <person name="Hermansen R.A."/>
            <person name="Hu H."/>
            <person name="Hunt B.G."/>
            <person name="Huylmans A.K."/>
            <person name="Khalil S.M."/>
            <person name="Mitchell R.D."/>
            <person name="Munoz-Torres M.C."/>
            <person name="Mustard J.A."/>
            <person name="Pan H."/>
            <person name="Reese J.T."/>
            <person name="Scharf M.E."/>
            <person name="Sun F."/>
            <person name="Vogel H."/>
            <person name="Xiao J."/>
            <person name="Yang W."/>
            <person name="Yang Z."/>
            <person name="Yang Z."/>
            <person name="Zhou J."/>
            <person name="Zhu J."/>
            <person name="Brent C.S."/>
            <person name="Elsik C.G."/>
            <person name="Goodisman M.A."/>
            <person name="Liberles D.A."/>
            <person name="Roe R.M."/>
            <person name="Vargo E.L."/>
            <person name="Vilcinskas A."/>
            <person name="Wang J."/>
            <person name="Bornberg-Bauer E."/>
            <person name="Korb J."/>
            <person name="Zhang G."/>
            <person name="Liebig J."/>
        </authorList>
    </citation>
    <scope>NUCLEOTIDE SEQUENCE [LARGE SCALE GENOMIC DNA]</scope>
    <source>
        <tissue evidence="2">Whole organism</tissue>
    </source>
</reference>
<feature type="signal peptide" evidence="1">
    <location>
        <begin position="1"/>
        <end position="18"/>
    </location>
</feature>
<proteinExistence type="predicted"/>
<protein>
    <recommendedName>
        <fullName evidence="4">Apolipophorin-3</fullName>
    </recommendedName>
</protein>
<dbReference type="OrthoDB" id="10611969at2759"/>
<dbReference type="InParanoid" id="A0A067RBV8"/>
<keyword evidence="1" id="KW-0732">Signal</keyword>
<organism evidence="2 3">
    <name type="scientific">Zootermopsis nevadensis</name>
    <name type="common">Dampwood termite</name>
    <dbReference type="NCBI Taxonomy" id="136037"/>
    <lineage>
        <taxon>Eukaryota</taxon>
        <taxon>Metazoa</taxon>
        <taxon>Ecdysozoa</taxon>
        <taxon>Arthropoda</taxon>
        <taxon>Hexapoda</taxon>
        <taxon>Insecta</taxon>
        <taxon>Pterygota</taxon>
        <taxon>Neoptera</taxon>
        <taxon>Polyneoptera</taxon>
        <taxon>Dictyoptera</taxon>
        <taxon>Blattodea</taxon>
        <taxon>Blattoidea</taxon>
        <taxon>Termitoidae</taxon>
        <taxon>Termopsidae</taxon>
        <taxon>Zootermopsis</taxon>
    </lineage>
</organism>
<sequence>MKVKIIILALCAVQIATGFSVNDILEKAQQLFNNVLNEAETTLGSFENQSNEIFSNLLDDAKSKLNDLVPTIENEITKEFSDVANAAPKIQACLEAEKQNLSAIVDDAYKQVQTLTIKESLVTVPFVGKVNSTINDTKTYLKEVTSALEACAKLSFLKSVSCSTKVISNSEDKAKSLLTNVQSEIEQGKQVLNKVLPDVSATITKIVQSTEEKAEAIGTEIVQCVQTSLKA</sequence>
<evidence type="ECO:0008006" key="4">
    <source>
        <dbReference type="Google" id="ProtNLM"/>
    </source>
</evidence>
<name>A0A067RBV8_ZOONE</name>
<dbReference type="AlphaFoldDB" id="A0A067RBV8"/>